<dbReference type="GO" id="GO:0051536">
    <property type="term" value="F:iron-sulfur cluster binding"/>
    <property type="evidence" value="ECO:0007669"/>
    <property type="project" value="UniProtKB-KW"/>
</dbReference>
<evidence type="ECO:0000256" key="7">
    <source>
        <dbReference type="ARBA" id="ARBA00023004"/>
    </source>
</evidence>
<evidence type="ECO:0000256" key="3">
    <source>
        <dbReference type="ARBA" id="ARBA00012239"/>
    </source>
</evidence>
<evidence type="ECO:0000256" key="2">
    <source>
        <dbReference type="ARBA" id="ARBA00006490"/>
    </source>
</evidence>
<keyword evidence="8" id="KW-0411">Iron-sulfur</keyword>
<comment type="caution">
    <text evidence="12">The sequence shown here is derived from an EMBL/GenBank/DDBJ whole genome shotgun (WGS) entry which is preliminary data.</text>
</comment>
<dbReference type="Gene3D" id="1.10.260.50">
    <property type="match status" value="1"/>
</dbReference>
<reference evidence="12" key="2">
    <citation type="submission" date="2020-09" db="EMBL/GenBank/DDBJ databases">
        <authorList>
            <person name="Sun Q."/>
            <person name="Zhou Y."/>
        </authorList>
    </citation>
    <scope>NUCLEOTIDE SEQUENCE</scope>
    <source>
        <strain evidence="12">CGMCC 1.15179</strain>
    </source>
</reference>
<dbReference type="SUPFAM" id="SSF53383">
    <property type="entry name" value="PLP-dependent transferases"/>
    <property type="match status" value="1"/>
</dbReference>
<evidence type="ECO:0000313" key="13">
    <source>
        <dbReference type="Proteomes" id="UP000625210"/>
    </source>
</evidence>
<evidence type="ECO:0000256" key="10">
    <source>
        <dbReference type="RuleBase" id="RU004504"/>
    </source>
</evidence>
<keyword evidence="5" id="KW-0479">Metal-binding</keyword>
<dbReference type="PIRSF" id="PIRSF005572">
    <property type="entry name" value="NifS"/>
    <property type="match status" value="1"/>
</dbReference>
<feature type="domain" description="Aminotransferase class V" evidence="11">
    <location>
        <begin position="4"/>
        <end position="365"/>
    </location>
</feature>
<evidence type="ECO:0000256" key="9">
    <source>
        <dbReference type="ARBA" id="ARBA00050776"/>
    </source>
</evidence>
<dbReference type="InterPro" id="IPR015424">
    <property type="entry name" value="PyrdxlP-dep_Trfase"/>
</dbReference>
<keyword evidence="7" id="KW-0408">Iron</keyword>
<proteinExistence type="inferred from homology"/>
<dbReference type="AlphaFoldDB" id="A0A8J2YDV2"/>
<keyword evidence="4" id="KW-0808">Transferase</keyword>
<dbReference type="EMBL" id="BMHQ01000007">
    <property type="protein sequence ID" value="GGE20521.1"/>
    <property type="molecule type" value="Genomic_DNA"/>
</dbReference>
<keyword evidence="13" id="KW-1185">Reference proteome</keyword>
<evidence type="ECO:0000256" key="1">
    <source>
        <dbReference type="ARBA" id="ARBA00001933"/>
    </source>
</evidence>
<reference evidence="12" key="1">
    <citation type="journal article" date="2014" name="Int. J. Syst. Evol. Microbiol.">
        <title>Complete genome sequence of Corynebacterium casei LMG S-19264T (=DSM 44701T), isolated from a smear-ripened cheese.</title>
        <authorList>
            <consortium name="US DOE Joint Genome Institute (JGI-PGF)"/>
            <person name="Walter F."/>
            <person name="Albersmeier A."/>
            <person name="Kalinowski J."/>
            <person name="Ruckert C."/>
        </authorList>
    </citation>
    <scope>NUCLEOTIDE SEQUENCE</scope>
    <source>
        <strain evidence="12">CGMCC 1.15179</strain>
    </source>
</reference>
<dbReference type="PANTHER" id="PTHR11601:SF34">
    <property type="entry name" value="CYSTEINE DESULFURASE"/>
    <property type="match status" value="1"/>
</dbReference>
<comment type="catalytic activity">
    <reaction evidence="9">
        <text>(sulfur carrier)-H + L-cysteine = (sulfur carrier)-SH + L-alanine</text>
        <dbReference type="Rhea" id="RHEA:43892"/>
        <dbReference type="Rhea" id="RHEA-COMP:14737"/>
        <dbReference type="Rhea" id="RHEA-COMP:14739"/>
        <dbReference type="ChEBI" id="CHEBI:29917"/>
        <dbReference type="ChEBI" id="CHEBI:35235"/>
        <dbReference type="ChEBI" id="CHEBI:57972"/>
        <dbReference type="ChEBI" id="CHEBI:64428"/>
        <dbReference type="EC" id="2.8.1.7"/>
    </reaction>
</comment>
<comment type="cofactor">
    <cofactor evidence="1 10">
        <name>pyridoxal 5'-phosphate</name>
        <dbReference type="ChEBI" id="CHEBI:597326"/>
    </cofactor>
</comment>
<comment type="similarity">
    <text evidence="2">Belongs to the class-V pyridoxal-phosphate-dependent aminotransferase family. NifS/IscS subfamily.</text>
</comment>
<keyword evidence="6" id="KW-0663">Pyridoxal phosphate</keyword>
<dbReference type="GO" id="GO:0031071">
    <property type="term" value="F:cysteine desulfurase activity"/>
    <property type="evidence" value="ECO:0007669"/>
    <property type="project" value="UniProtKB-EC"/>
</dbReference>
<dbReference type="RefSeq" id="WP_229751946.1">
    <property type="nucleotide sequence ID" value="NZ_BMHQ01000007.1"/>
</dbReference>
<dbReference type="Proteomes" id="UP000625210">
    <property type="component" value="Unassembled WGS sequence"/>
</dbReference>
<dbReference type="EC" id="2.8.1.7" evidence="3"/>
<protein>
    <recommendedName>
        <fullName evidence="3">cysteine desulfurase</fullName>
        <ecNumber evidence="3">2.8.1.7</ecNumber>
    </recommendedName>
</protein>
<dbReference type="GO" id="GO:0046872">
    <property type="term" value="F:metal ion binding"/>
    <property type="evidence" value="ECO:0007669"/>
    <property type="project" value="UniProtKB-KW"/>
</dbReference>
<dbReference type="FunFam" id="3.40.640.10:FF:000084">
    <property type="entry name" value="IscS-like cysteine desulfurase"/>
    <property type="match status" value="1"/>
</dbReference>
<evidence type="ECO:0000313" key="12">
    <source>
        <dbReference type="EMBL" id="GGE20521.1"/>
    </source>
</evidence>
<evidence type="ECO:0000256" key="6">
    <source>
        <dbReference type="ARBA" id="ARBA00022898"/>
    </source>
</evidence>
<dbReference type="PROSITE" id="PS00595">
    <property type="entry name" value="AA_TRANSFER_CLASS_5"/>
    <property type="match status" value="1"/>
</dbReference>
<evidence type="ECO:0000256" key="4">
    <source>
        <dbReference type="ARBA" id="ARBA00022679"/>
    </source>
</evidence>
<dbReference type="NCBIfam" id="NF002806">
    <property type="entry name" value="PRK02948.1"/>
    <property type="match status" value="1"/>
</dbReference>
<dbReference type="InterPro" id="IPR015422">
    <property type="entry name" value="PyrdxlP-dep_Trfase_small"/>
</dbReference>
<dbReference type="Gene3D" id="3.40.640.10">
    <property type="entry name" value="Type I PLP-dependent aspartate aminotransferase-like (Major domain)"/>
    <property type="match status" value="1"/>
</dbReference>
<dbReference type="InterPro" id="IPR000192">
    <property type="entry name" value="Aminotrans_V_dom"/>
</dbReference>
<gene>
    <name evidence="12" type="primary">iscS</name>
    <name evidence="12" type="ORF">GCM10011571_23110</name>
</gene>
<evidence type="ECO:0000256" key="5">
    <source>
        <dbReference type="ARBA" id="ARBA00022723"/>
    </source>
</evidence>
<name>A0A8J2YDV2_9BACL</name>
<dbReference type="InterPro" id="IPR020578">
    <property type="entry name" value="Aminotrans_V_PyrdxlP_BS"/>
</dbReference>
<dbReference type="InterPro" id="IPR016454">
    <property type="entry name" value="Cysteine_dSase"/>
</dbReference>
<dbReference type="Pfam" id="PF00266">
    <property type="entry name" value="Aminotran_5"/>
    <property type="match status" value="1"/>
</dbReference>
<dbReference type="PANTHER" id="PTHR11601">
    <property type="entry name" value="CYSTEINE DESULFURYLASE FAMILY MEMBER"/>
    <property type="match status" value="1"/>
</dbReference>
<organism evidence="12 13">
    <name type="scientific">Marinithermofilum abyssi</name>
    <dbReference type="NCBI Taxonomy" id="1571185"/>
    <lineage>
        <taxon>Bacteria</taxon>
        <taxon>Bacillati</taxon>
        <taxon>Bacillota</taxon>
        <taxon>Bacilli</taxon>
        <taxon>Bacillales</taxon>
        <taxon>Thermoactinomycetaceae</taxon>
        <taxon>Marinithermofilum</taxon>
    </lineage>
</organism>
<dbReference type="InterPro" id="IPR015421">
    <property type="entry name" value="PyrdxlP-dep_Trfase_major"/>
</dbReference>
<dbReference type="Gene3D" id="3.90.1150.10">
    <property type="entry name" value="Aspartate Aminotransferase, domain 1"/>
    <property type="match status" value="1"/>
</dbReference>
<sequence length="383" mass="41522">MNLYFDHGATTPLRPEVLDAMMESLRSTPANPGSLHDPGQQSRAAVEHAREQVAAAIGASPREIIFTASGTEANNLALLGAARKHKNRGSHILVSQVEHPSVLHTCRALEQEGFRVTYLPVTEQGELRMEELEAALTPDTILVSVMAANNETGTLMPIADIGRRLMGTGILFHTDAVQWFGKKPLDVQTWQVDLMSLGGHKINGPKGVGVLYLRKGTRIDPILYGGGQERGLRPGTANVPAIVGMGVAAHLADREAAATESRLTHLRDRLWTRLSETIPGVRLNGHPTLRLPSHLNISFEQVEGQAFLLELNRHGISVSSGSACSAGKHAPSHVLTAMGRSPEEAYQSVRITLGKTTTEEEVDLLAEKCKEVVDYLRSLMETT</sequence>
<accession>A0A8J2YDV2</accession>
<evidence type="ECO:0000259" key="11">
    <source>
        <dbReference type="Pfam" id="PF00266"/>
    </source>
</evidence>
<evidence type="ECO:0000256" key="8">
    <source>
        <dbReference type="ARBA" id="ARBA00023014"/>
    </source>
</evidence>